<evidence type="ECO:0000256" key="2">
    <source>
        <dbReference type="ARBA" id="ARBA00022685"/>
    </source>
</evidence>
<name>A0AAW1TLY5_9CUCU</name>
<keyword evidence="4" id="KW-0964">Secreted</keyword>
<dbReference type="Pfam" id="PF00049">
    <property type="entry name" value="Insulin"/>
    <property type="match status" value="1"/>
</dbReference>
<accession>A0AAW1TLY5</accession>
<evidence type="ECO:0000313" key="7">
    <source>
        <dbReference type="Proteomes" id="UP001431783"/>
    </source>
</evidence>
<evidence type="ECO:0000256" key="1">
    <source>
        <dbReference type="ARBA" id="ARBA00009034"/>
    </source>
</evidence>
<evidence type="ECO:0000256" key="3">
    <source>
        <dbReference type="ARBA" id="ARBA00022729"/>
    </source>
</evidence>
<comment type="caution">
    <text evidence="6">The sequence shown here is derived from an EMBL/GenBank/DDBJ whole genome shotgun (WGS) entry which is preliminary data.</text>
</comment>
<dbReference type="CDD" id="cd04366">
    <property type="entry name" value="IlGF_insulin_bombyxin_like"/>
    <property type="match status" value="1"/>
</dbReference>
<gene>
    <name evidence="6" type="ORF">WA026_011555</name>
</gene>
<comment type="subcellular location">
    <subcellularLocation>
        <location evidence="4">Secreted</location>
    </subcellularLocation>
</comment>
<evidence type="ECO:0000256" key="4">
    <source>
        <dbReference type="RuleBase" id="RU000406"/>
    </source>
</evidence>
<dbReference type="GO" id="GO:0005576">
    <property type="term" value="C:extracellular region"/>
    <property type="evidence" value="ECO:0007669"/>
    <property type="project" value="UniProtKB-SubCell"/>
</dbReference>
<evidence type="ECO:0000313" key="6">
    <source>
        <dbReference type="EMBL" id="KAK9871285.1"/>
    </source>
</evidence>
<feature type="domain" description="Insulin-like" evidence="5">
    <location>
        <begin position="34"/>
        <end position="86"/>
    </location>
</feature>
<proteinExistence type="inferred from homology"/>
<dbReference type="InterPro" id="IPR036438">
    <property type="entry name" value="Insulin-like_sf"/>
</dbReference>
<dbReference type="GO" id="GO:0005179">
    <property type="term" value="F:hormone activity"/>
    <property type="evidence" value="ECO:0007669"/>
    <property type="project" value="InterPro"/>
</dbReference>
<dbReference type="PRINTS" id="PR00276">
    <property type="entry name" value="INSULINFAMLY"/>
</dbReference>
<dbReference type="EMBL" id="JARQZJ010000005">
    <property type="protein sequence ID" value="KAK9871285.1"/>
    <property type="molecule type" value="Genomic_DNA"/>
</dbReference>
<dbReference type="InterPro" id="IPR022353">
    <property type="entry name" value="Insulin_CS"/>
</dbReference>
<dbReference type="Proteomes" id="UP001431783">
    <property type="component" value="Unassembled WGS sequence"/>
</dbReference>
<protein>
    <recommendedName>
        <fullName evidence="5">Insulin-like domain-containing protein</fullName>
    </recommendedName>
</protein>
<keyword evidence="3" id="KW-0732">Signal</keyword>
<dbReference type="SUPFAM" id="SSF56994">
    <property type="entry name" value="Insulin-like"/>
    <property type="match status" value="1"/>
</dbReference>
<dbReference type="AlphaFoldDB" id="A0AAW1TLY5"/>
<keyword evidence="2" id="KW-0165">Cleavage on pair of basic residues</keyword>
<reference evidence="6 7" key="1">
    <citation type="submission" date="2023-03" db="EMBL/GenBank/DDBJ databases">
        <title>Genome insight into feeding habits of ladybird beetles.</title>
        <authorList>
            <person name="Li H.-S."/>
            <person name="Huang Y.-H."/>
            <person name="Pang H."/>
        </authorList>
    </citation>
    <scope>NUCLEOTIDE SEQUENCE [LARGE SCALE GENOMIC DNA]</scope>
    <source>
        <strain evidence="6">SYSU_2023b</strain>
        <tissue evidence="6">Whole body</tissue>
    </source>
</reference>
<dbReference type="InterPro" id="IPR016179">
    <property type="entry name" value="Insulin-like"/>
</dbReference>
<evidence type="ECO:0000259" key="5">
    <source>
        <dbReference type="SMART" id="SM00078"/>
    </source>
</evidence>
<comment type="similarity">
    <text evidence="1 4">Belongs to the insulin family.</text>
</comment>
<dbReference type="PROSITE" id="PS00262">
    <property type="entry name" value="INSULIN"/>
    <property type="match status" value="1"/>
</dbReference>
<dbReference type="SMART" id="SM00078">
    <property type="entry name" value="IlGF"/>
    <property type="match status" value="1"/>
</dbReference>
<dbReference type="InterPro" id="IPR022352">
    <property type="entry name" value="Ins/IGF/rlx"/>
</dbReference>
<dbReference type="Gene3D" id="1.10.100.10">
    <property type="entry name" value="Insulin-like"/>
    <property type="match status" value="1"/>
</dbReference>
<keyword evidence="7" id="KW-1185">Reference proteome</keyword>
<organism evidence="6 7">
    <name type="scientific">Henosepilachna vigintioctopunctata</name>
    <dbReference type="NCBI Taxonomy" id="420089"/>
    <lineage>
        <taxon>Eukaryota</taxon>
        <taxon>Metazoa</taxon>
        <taxon>Ecdysozoa</taxon>
        <taxon>Arthropoda</taxon>
        <taxon>Hexapoda</taxon>
        <taxon>Insecta</taxon>
        <taxon>Pterygota</taxon>
        <taxon>Neoptera</taxon>
        <taxon>Endopterygota</taxon>
        <taxon>Coleoptera</taxon>
        <taxon>Polyphaga</taxon>
        <taxon>Cucujiformia</taxon>
        <taxon>Coccinelloidea</taxon>
        <taxon>Coccinellidae</taxon>
        <taxon>Epilachninae</taxon>
        <taxon>Epilachnini</taxon>
        <taxon>Henosepilachna</taxon>
    </lineage>
</organism>
<sequence length="98" mass="11433">MKMQFRIFVLFFTFLFLSIFMGSYESVHLYRRKHFFCGNRLVDTLSKMCKTYNDPTGVVMGENDQAGIIETCCEQPCTLNVLATYCGTLKQKFIINFQ</sequence>